<dbReference type="GO" id="GO:0004674">
    <property type="term" value="F:protein serine/threonine kinase activity"/>
    <property type="evidence" value="ECO:0007669"/>
    <property type="project" value="UniProtKB-KW"/>
</dbReference>
<feature type="compositionally biased region" description="Low complexity" evidence="7">
    <location>
        <begin position="542"/>
        <end position="566"/>
    </location>
</feature>
<dbReference type="STRING" id="5627.A0A1C7MA89"/>
<keyword evidence="11" id="KW-1185">Reference proteome</keyword>
<dbReference type="PROSITE" id="PS00108">
    <property type="entry name" value="PROTEIN_KINASE_ST"/>
    <property type="match status" value="1"/>
</dbReference>
<feature type="transmembrane region" description="Helical" evidence="8">
    <location>
        <begin position="293"/>
        <end position="320"/>
    </location>
</feature>
<dbReference type="InterPro" id="IPR050117">
    <property type="entry name" value="MAPK"/>
</dbReference>
<dbReference type="FunFam" id="1.10.510.10:FF:000040">
    <property type="entry name" value="Mitogen-activated protein kinase"/>
    <property type="match status" value="1"/>
</dbReference>
<dbReference type="Gene3D" id="3.30.200.20">
    <property type="entry name" value="Phosphorylase Kinase, domain 1"/>
    <property type="match status" value="1"/>
</dbReference>
<evidence type="ECO:0000259" key="9">
    <source>
        <dbReference type="PROSITE" id="PS50011"/>
    </source>
</evidence>
<dbReference type="OrthoDB" id="192887at2759"/>
<accession>A0A1C7MA89</accession>
<protein>
    <submittedName>
        <fullName evidence="10">Mitogen-activated protein kinase SLT2/MPK1</fullName>
    </submittedName>
</protein>
<dbReference type="InterPro" id="IPR008271">
    <property type="entry name" value="Ser/Thr_kinase_AS"/>
</dbReference>
<keyword evidence="3 6" id="KW-0547">Nucleotide-binding</keyword>
<reference evidence="10 11" key="1">
    <citation type="submission" date="2016-03" db="EMBL/GenBank/DDBJ databases">
        <title>Whole genome sequencing of Grifola frondosa 9006-11.</title>
        <authorList>
            <person name="Min B."/>
            <person name="Park H."/>
            <person name="Kim J.-G."/>
            <person name="Cho H."/>
            <person name="Oh Y.-L."/>
            <person name="Kong W.-S."/>
            <person name="Choi I.-G."/>
        </authorList>
    </citation>
    <scope>NUCLEOTIDE SEQUENCE [LARGE SCALE GENOMIC DNA]</scope>
    <source>
        <strain evidence="10 11">9006-11</strain>
    </source>
</reference>
<dbReference type="InterPro" id="IPR000719">
    <property type="entry name" value="Prot_kinase_dom"/>
</dbReference>
<dbReference type="PANTHER" id="PTHR24055">
    <property type="entry name" value="MITOGEN-ACTIVATED PROTEIN KINASE"/>
    <property type="match status" value="1"/>
</dbReference>
<feature type="region of interest" description="Disordered" evidence="7">
    <location>
        <begin position="542"/>
        <end position="613"/>
    </location>
</feature>
<dbReference type="InterPro" id="IPR011009">
    <property type="entry name" value="Kinase-like_dom_sf"/>
</dbReference>
<dbReference type="EMBL" id="LUGG01000006">
    <property type="protein sequence ID" value="OBZ73830.1"/>
    <property type="molecule type" value="Genomic_DNA"/>
</dbReference>
<sequence>MAATQNEQTSEKPHASATLLGEKEGEGQSNRGRSSSPLPSPGSSNGRRGRSRTRTHAHTRSDDNLRRRGYHALTSSFGKIFHVEKRWKLIRELGSGAYGFVISAADDISGEPVAIKMVTRALDKVQLAKRVLREITLLRHFAHENITGLIDVDCSPDMNEMHVFYALESWSAAFLLLRSYPERQLAISTADLHQIIRSGQALTNEHVQYFVYQILRGRMKYVHSASVVHRDLKPGNLLVNANCELKICDFGLSRGFNSAPDENPTVMTEYVATRWYRAPEIMLAFKGYNTASLLIALCLLCMSLTHLITVDVWSIGCIMAELMLGKPLFKGKESNPVAFSYVDQLNKILDVLGTPNEEVIGRIASQKVCFVGRDLWSILIDIMQAQAYLRSLPFKKIVPFSKILPTADLQATDLLTRMLTFDPAARITVPQALEHPWLSSYHEIADEPNCPALFERWRKIEQLVTLEDFREALWNEIQDCRKEFRSINVDLVGQHGRSPSSVNPYVDGMPPLSEELQSPFMSPDTRMLSPDAHGRTDSMDAAAAKDATNTTESTAPAAVAQADPVVRYARRSSFMQPSRTNSTYSNHSGSQFRSRQGAPSVEGRNSIERGGESTVAFPTQEYVMPARSRTGSMFSGEVTRRLLRTLSTVSIYESGEGLAGGLADIAPIGKYIVERDEGLPSEMPRELESPPKETKTEGQDKEKSRFHIE</sequence>
<dbReference type="GO" id="GO:0005524">
    <property type="term" value="F:ATP binding"/>
    <property type="evidence" value="ECO:0007669"/>
    <property type="project" value="UniProtKB-UniRule"/>
</dbReference>
<gene>
    <name evidence="10" type="primary">SLT2_1</name>
    <name evidence="10" type="ORF">A0H81_06042</name>
</gene>
<evidence type="ECO:0000256" key="6">
    <source>
        <dbReference type="PROSITE-ProRule" id="PRU10141"/>
    </source>
</evidence>
<dbReference type="SUPFAM" id="SSF56112">
    <property type="entry name" value="Protein kinase-like (PK-like)"/>
    <property type="match status" value="1"/>
</dbReference>
<dbReference type="Proteomes" id="UP000092993">
    <property type="component" value="Unassembled WGS sequence"/>
</dbReference>
<feature type="binding site" evidence="6">
    <location>
        <position position="116"/>
    </location>
    <ligand>
        <name>ATP</name>
        <dbReference type="ChEBI" id="CHEBI:30616"/>
    </ligand>
</feature>
<evidence type="ECO:0000256" key="8">
    <source>
        <dbReference type="SAM" id="Phobius"/>
    </source>
</evidence>
<evidence type="ECO:0000256" key="1">
    <source>
        <dbReference type="ARBA" id="ARBA00022527"/>
    </source>
</evidence>
<comment type="caution">
    <text evidence="10">The sequence shown here is derived from an EMBL/GenBank/DDBJ whole genome shotgun (WGS) entry which is preliminary data.</text>
</comment>
<keyword evidence="1" id="KW-0723">Serine/threonine-protein kinase</keyword>
<keyword evidence="2" id="KW-0808">Transferase</keyword>
<dbReference type="Pfam" id="PF00069">
    <property type="entry name" value="Pkinase"/>
    <property type="match status" value="1"/>
</dbReference>
<evidence type="ECO:0000256" key="5">
    <source>
        <dbReference type="ARBA" id="ARBA00022840"/>
    </source>
</evidence>
<feature type="region of interest" description="Disordered" evidence="7">
    <location>
        <begin position="1"/>
        <end position="67"/>
    </location>
</feature>
<keyword evidence="8" id="KW-1133">Transmembrane helix</keyword>
<feature type="non-terminal residue" evidence="10">
    <location>
        <position position="709"/>
    </location>
</feature>
<keyword evidence="4 10" id="KW-0418">Kinase</keyword>
<name>A0A1C7MA89_GRIFR</name>
<keyword evidence="8" id="KW-0812">Transmembrane</keyword>
<keyword evidence="5 6" id="KW-0067">ATP-binding</keyword>
<evidence type="ECO:0000256" key="7">
    <source>
        <dbReference type="SAM" id="MobiDB-lite"/>
    </source>
</evidence>
<feature type="compositionally biased region" description="Basic residues" evidence="7">
    <location>
        <begin position="47"/>
        <end position="58"/>
    </location>
</feature>
<organism evidence="10 11">
    <name type="scientific">Grifola frondosa</name>
    <name type="common">Maitake</name>
    <name type="synonym">Polyporus frondosus</name>
    <dbReference type="NCBI Taxonomy" id="5627"/>
    <lineage>
        <taxon>Eukaryota</taxon>
        <taxon>Fungi</taxon>
        <taxon>Dikarya</taxon>
        <taxon>Basidiomycota</taxon>
        <taxon>Agaricomycotina</taxon>
        <taxon>Agaricomycetes</taxon>
        <taxon>Polyporales</taxon>
        <taxon>Grifolaceae</taxon>
        <taxon>Grifola</taxon>
    </lineage>
</organism>
<evidence type="ECO:0000313" key="10">
    <source>
        <dbReference type="EMBL" id="OBZ73830.1"/>
    </source>
</evidence>
<feature type="compositionally biased region" description="Low complexity" evidence="7">
    <location>
        <begin position="29"/>
        <end position="46"/>
    </location>
</feature>
<feature type="compositionally biased region" description="Polar residues" evidence="7">
    <location>
        <begin position="573"/>
        <end position="594"/>
    </location>
</feature>
<keyword evidence="8" id="KW-0472">Membrane</keyword>
<dbReference type="Gene3D" id="1.10.510.10">
    <property type="entry name" value="Transferase(Phosphotransferase) domain 1"/>
    <property type="match status" value="1"/>
</dbReference>
<dbReference type="PROSITE" id="PS00107">
    <property type="entry name" value="PROTEIN_KINASE_ATP"/>
    <property type="match status" value="1"/>
</dbReference>
<evidence type="ECO:0000256" key="2">
    <source>
        <dbReference type="ARBA" id="ARBA00022679"/>
    </source>
</evidence>
<proteinExistence type="predicted"/>
<evidence type="ECO:0000256" key="4">
    <source>
        <dbReference type="ARBA" id="ARBA00022777"/>
    </source>
</evidence>
<feature type="domain" description="Protein kinase" evidence="9">
    <location>
        <begin position="87"/>
        <end position="438"/>
    </location>
</feature>
<dbReference type="OMA" id="HFTHENI"/>
<dbReference type="AlphaFoldDB" id="A0A1C7MA89"/>
<evidence type="ECO:0000256" key="3">
    <source>
        <dbReference type="ARBA" id="ARBA00022741"/>
    </source>
</evidence>
<feature type="region of interest" description="Disordered" evidence="7">
    <location>
        <begin position="676"/>
        <end position="709"/>
    </location>
</feature>
<dbReference type="InterPro" id="IPR017441">
    <property type="entry name" value="Protein_kinase_ATP_BS"/>
</dbReference>
<evidence type="ECO:0000313" key="11">
    <source>
        <dbReference type="Proteomes" id="UP000092993"/>
    </source>
</evidence>
<dbReference type="SMART" id="SM00220">
    <property type="entry name" value="S_TKc"/>
    <property type="match status" value="1"/>
</dbReference>
<dbReference type="PROSITE" id="PS50011">
    <property type="entry name" value="PROTEIN_KINASE_DOM"/>
    <property type="match status" value="1"/>
</dbReference>
<dbReference type="CDD" id="cd07834">
    <property type="entry name" value="STKc_MAPK"/>
    <property type="match status" value="1"/>
</dbReference>